<keyword evidence="1" id="KW-1133">Transmembrane helix</keyword>
<protein>
    <submittedName>
        <fullName evidence="2">Uncharacterized protein</fullName>
    </submittedName>
</protein>
<keyword evidence="1" id="KW-0812">Transmembrane</keyword>
<proteinExistence type="predicted"/>
<reference evidence="2 3" key="1">
    <citation type="submission" date="2017-01" db="EMBL/GenBank/DDBJ databases">
        <title>The complete genome sequence of a sulfur-oxidizing marine bacterium Thioclava sp. 25B10_4T.</title>
        <authorList>
            <person name="Liu Y."/>
            <person name="Lai Q."/>
            <person name="Shao Z."/>
        </authorList>
    </citation>
    <scope>NUCLEOTIDE SEQUENCE [LARGE SCALE GENOMIC DNA]</scope>
    <source>
        <strain evidence="2 3">25B10_4</strain>
        <plasmid evidence="2 3">unnamed1</plasmid>
    </source>
</reference>
<evidence type="ECO:0000313" key="3">
    <source>
        <dbReference type="Proteomes" id="UP000185622"/>
    </source>
</evidence>
<accession>A0ABM6IN30</accession>
<dbReference type="EMBL" id="CP019438">
    <property type="protein sequence ID" value="AQS50099.1"/>
    <property type="molecule type" value="Genomic_DNA"/>
</dbReference>
<evidence type="ECO:0000313" key="2">
    <source>
        <dbReference type="EMBL" id="AQS50099.1"/>
    </source>
</evidence>
<evidence type="ECO:0000256" key="1">
    <source>
        <dbReference type="SAM" id="Phobius"/>
    </source>
</evidence>
<name>A0ABM6IN30_9RHOB</name>
<organism evidence="2 3">
    <name type="scientific">Thioclava nitratireducens</name>
    <dbReference type="NCBI Taxonomy" id="1915078"/>
    <lineage>
        <taxon>Bacteria</taxon>
        <taxon>Pseudomonadati</taxon>
        <taxon>Pseudomonadota</taxon>
        <taxon>Alphaproteobacteria</taxon>
        <taxon>Rhodobacterales</taxon>
        <taxon>Paracoccaceae</taxon>
        <taxon>Thioclava</taxon>
    </lineage>
</organism>
<keyword evidence="3" id="KW-1185">Reference proteome</keyword>
<sequence>MLIFGVLYATLLRQRAVNTPIPAAPFSRAFRSHGSGSMVRLFDNLLLWTIVSIALVAAFYGPVLWAERVMNVLLSGLRVW</sequence>
<geneLocation type="plasmid" evidence="2 3">
    <name>unnamed1</name>
</geneLocation>
<keyword evidence="1" id="KW-0472">Membrane</keyword>
<feature type="transmembrane region" description="Helical" evidence="1">
    <location>
        <begin position="45"/>
        <end position="65"/>
    </location>
</feature>
<dbReference type="Proteomes" id="UP000185622">
    <property type="component" value="Plasmid unnamed1"/>
</dbReference>
<keyword evidence="2" id="KW-0614">Plasmid</keyword>
<gene>
    <name evidence="2" type="ORF">BMG03_19470</name>
</gene>
<dbReference type="RefSeq" id="WP_075777336.1">
    <property type="nucleotide sequence ID" value="NZ_CP019438.1"/>
</dbReference>